<dbReference type="InterPro" id="IPR001452">
    <property type="entry name" value="SH3_domain"/>
</dbReference>
<feature type="region of interest" description="Disordered" evidence="9">
    <location>
        <begin position="89"/>
        <end position="129"/>
    </location>
</feature>
<dbReference type="Gene3D" id="2.30.30.40">
    <property type="entry name" value="SH3 Domains"/>
    <property type="match status" value="1"/>
</dbReference>
<keyword evidence="5" id="KW-0862">Zinc</keyword>
<gene>
    <name evidence="12" type="ORF">B0J12DRAFT_646416</name>
</gene>
<organism evidence="12 13">
    <name type="scientific">Macrophomina phaseolina</name>
    <dbReference type="NCBI Taxonomy" id="35725"/>
    <lineage>
        <taxon>Eukaryota</taxon>
        <taxon>Fungi</taxon>
        <taxon>Dikarya</taxon>
        <taxon>Ascomycota</taxon>
        <taxon>Pezizomycotina</taxon>
        <taxon>Dothideomycetes</taxon>
        <taxon>Dothideomycetes incertae sedis</taxon>
        <taxon>Botryosphaeriales</taxon>
        <taxon>Botryosphaeriaceae</taxon>
        <taxon>Macrophomina</taxon>
    </lineage>
</organism>
<comment type="similarity">
    <text evidence="1">Belongs to the SH3RF family.</text>
</comment>
<feature type="domain" description="RING-type" evidence="11">
    <location>
        <begin position="19"/>
        <end position="67"/>
    </location>
</feature>
<dbReference type="InterPro" id="IPR001841">
    <property type="entry name" value="Znf_RING"/>
</dbReference>
<feature type="compositionally biased region" description="Low complexity" evidence="9">
    <location>
        <begin position="314"/>
        <end position="330"/>
    </location>
</feature>
<reference evidence="12 13" key="1">
    <citation type="journal article" date="2021" name="Nat. Commun.">
        <title>Genetic determinants of endophytism in the Arabidopsis root mycobiome.</title>
        <authorList>
            <person name="Mesny F."/>
            <person name="Miyauchi S."/>
            <person name="Thiergart T."/>
            <person name="Pickel B."/>
            <person name="Atanasova L."/>
            <person name="Karlsson M."/>
            <person name="Huettel B."/>
            <person name="Barry K.W."/>
            <person name="Haridas S."/>
            <person name="Chen C."/>
            <person name="Bauer D."/>
            <person name="Andreopoulos W."/>
            <person name="Pangilinan J."/>
            <person name="LaButti K."/>
            <person name="Riley R."/>
            <person name="Lipzen A."/>
            <person name="Clum A."/>
            <person name="Drula E."/>
            <person name="Henrissat B."/>
            <person name="Kohler A."/>
            <person name="Grigoriev I.V."/>
            <person name="Martin F.M."/>
            <person name="Hacquard S."/>
        </authorList>
    </citation>
    <scope>NUCLEOTIDE SEQUENCE [LARGE SCALE GENOMIC DNA]</scope>
    <source>
        <strain evidence="12 13">MPI-SDFR-AT-0080</strain>
    </source>
</reference>
<dbReference type="InterPro" id="IPR052256">
    <property type="entry name" value="E3_ubiquitin-ligase_CHFR"/>
</dbReference>
<dbReference type="InterPro" id="IPR013083">
    <property type="entry name" value="Znf_RING/FYVE/PHD"/>
</dbReference>
<evidence type="ECO:0000313" key="12">
    <source>
        <dbReference type="EMBL" id="KAH7061086.1"/>
    </source>
</evidence>
<dbReference type="CDD" id="cd00174">
    <property type="entry name" value="SH3"/>
    <property type="match status" value="1"/>
</dbReference>
<feature type="compositionally biased region" description="Basic and acidic residues" evidence="9">
    <location>
        <begin position="404"/>
        <end position="425"/>
    </location>
</feature>
<feature type="compositionally biased region" description="Polar residues" evidence="9">
    <location>
        <begin position="499"/>
        <end position="525"/>
    </location>
</feature>
<evidence type="ECO:0000256" key="1">
    <source>
        <dbReference type="ARBA" id="ARBA00008649"/>
    </source>
</evidence>
<dbReference type="SUPFAM" id="SSF57850">
    <property type="entry name" value="RING/U-box"/>
    <property type="match status" value="4"/>
</dbReference>
<dbReference type="EMBL" id="JAGTJR010000004">
    <property type="protein sequence ID" value="KAH7061086.1"/>
    <property type="molecule type" value="Genomic_DNA"/>
</dbReference>
<dbReference type="Proteomes" id="UP000774617">
    <property type="component" value="Unassembled WGS sequence"/>
</dbReference>
<keyword evidence="2 8" id="KW-0728">SH3 domain</keyword>
<evidence type="ECO:0000256" key="4">
    <source>
        <dbReference type="ARBA" id="ARBA00022771"/>
    </source>
</evidence>
<proteinExistence type="inferred from homology"/>
<dbReference type="InterPro" id="IPR018957">
    <property type="entry name" value="Znf_C3HC4_RING-type"/>
</dbReference>
<feature type="compositionally biased region" description="Polar residues" evidence="9">
    <location>
        <begin position="680"/>
        <end position="702"/>
    </location>
</feature>
<dbReference type="InterPro" id="IPR036028">
    <property type="entry name" value="SH3-like_dom_sf"/>
</dbReference>
<evidence type="ECO:0000256" key="7">
    <source>
        <dbReference type="PROSITE-ProRule" id="PRU00175"/>
    </source>
</evidence>
<feature type="region of interest" description="Disordered" evidence="9">
    <location>
        <begin position="816"/>
        <end position="922"/>
    </location>
</feature>
<feature type="region of interest" description="Disordered" evidence="9">
    <location>
        <begin position="262"/>
        <end position="462"/>
    </location>
</feature>
<feature type="compositionally biased region" description="Basic and acidic residues" evidence="9">
    <location>
        <begin position="166"/>
        <end position="179"/>
    </location>
</feature>
<accession>A0ABQ8GQI7</accession>
<feature type="compositionally biased region" description="Polar residues" evidence="9">
    <location>
        <begin position="141"/>
        <end position="155"/>
    </location>
</feature>
<evidence type="ECO:0000256" key="9">
    <source>
        <dbReference type="SAM" id="MobiDB-lite"/>
    </source>
</evidence>
<sequence>MAGAPLNAPLLDLEKELSCSICTDVLYQPLTLLDCLHTFCGACLKEWFSWQAQSATTNHPYTCPSCRASVRATQPNATVTTLLDMFLQANPGRGKSDQEKEDMRKIYKPGDNVLPKLRRRRHNEESEEELRMLEEVRQISLQEVGVSSGSDTVSPPSDARRRNRSRDREERRRRARDTSASRNAQSSAARSRDTSPRPRRVVEHQSSLRSLLSVSDFDSQEMEEEIMRQIREDGLLDGIDLENIDASQEEEITERIAAAFRRRQRERERARLRARHDRSRSESNHSATRQQDGGDRPSRRPRPRAESATQEAVQQAAQAQPQPQAPAQPQSNSHSRPPVSRPHLFEAVNGGSREGSRTRSSSQDSNRSARRHNPRGLSIDSTRPAARSATDLSNRPQTTQEGATVERQRPSQTDRRVTDPERPVRASDVALSRQQATSSAENSPRRALFTTETFSSPPLNTPAAVTEAHASLRQFPGPLSRHAVTSHPMPAPVRRHNSSDSGNMSAKPSSSGNSGPRPTYTEPSVSCSRCGKQHIEYSLHYNCRKCDAGNFNLCLRCYRQGSGCRHWFGFGHAAWARYERRAPPGGYPPGHEHPHILTGHRYTRPKKDPVSSGSGDAQLTEEDPSQRLQAGVFCDICLSFANGCYWKCDMCNEGAWGFCNDCVNQGRHCTHPLLPLQHRSSASTGNNSSAPPSPGLSSTGQPPITPKSASLIRGPGTHTIAGLLFRPLTFSTLCDICTYPIPPSHTRFHCQKCNAGNSDICTSCYHNLVTSGRISPENGHNGWRRCPRNHRMVVVGFEDRDAGQRRIVTRDLVGGLAMKDSGPGTIPIPPDSPVTQAPPPPDPAAAGTTSPVDAAAHAWRWRDTDGTIRKARMRTGLIRSNSAASTSSITRDNNNNSSNGNNAPSMNSTTTGNGNGNNSNASGAAAAAAAAATSSSASSQQVATVAAGLVMRKKFPPDGGVGLRAVALWSYWPQEGVLDELMFPKGAEIREAEDINGDWFWGCYAGGKGLFPGNYVRVL</sequence>
<protein>
    <submittedName>
        <fullName evidence="12">RING finger domain protein</fullName>
    </submittedName>
</protein>
<dbReference type="PROSITE" id="PS00518">
    <property type="entry name" value="ZF_RING_1"/>
    <property type="match status" value="1"/>
</dbReference>
<evidence type="ECO:0000313" key="13">
    <source>
        <dbReference type="Proteomes" id="UP000774617"/>
    </source>
</evidence>
<dbReference type="SMART" id="SM00184">
    <property type="entry name" value="RING"/>
    <property type="match status" value="1"/>
</dbReference>
<feature type="compositionally biased region" description="Polar residues" evidence="9">
    <location>
        <begin position="390"/>
        <end position="402"/>
    </location>
</feature>
<feature type="compositionally biased region" description="Low complexity" evidence="9">
    <location>
        <begin position="180"/>
        <end position="189"/>
    </location>
</feature>
<feature type="domain" description="SH3" evidence="10">
    <location>
        <begin position="960"/>
        <end position="1019"/>
    </location>
</feature>
<evidence type="ECO:0000256" key="6">
    <source>
        <dbReference type="ARBA" id="ARBA00022843"/>
    </source>
</evidence>
<feature type="compositionally biased region" description="Basic and acidic residues" evidence="9">
    <location>
        <begin position="190"/>
        <end position="203"/>
    </location>
</feature>
<evidence type="ECO:0000259" key="11">
    <source>
        <dbReference type="PROSITE" id="PS50089"/>
    </source>
</evidence>
<keyword evidence="6" id="KW-0832">Ubl conjugation</keyword>
<evidence type="ECO:0000256" key="2">
    <source>
        <dbReference type="ARBA" id="ARBA00022443"/>
    </source>
</evidence>
<keyword evidence="4 7" id="KW-0863">Zinc-finger</keyword>
<evidence type="ECO:0000256" key="8">
    <source>
        <dbReference type="PROSITE-ProRule" id="PRU00192"/>
    </source>
</evidence>
<dbReference type="Gene3D" id="3.30.40.10">
    <property type="entry name" value="Zinc/RING finger domain, C3HC4 (zinc finger)"/>
    <property type="match status" value="1"/>
</dbReference>
<evidence type="ECO:0000259" key="10">
    <source>
        <dbReference type="PROSITE" id="PS50002"/>
    </source>
</evidence>
<name>A0ABQ8GQI7_9PEZI</name>
<feature type="compositionally biased region" description="Low complexity" evidence="9">
    <location>
        <begin position="885"/>
        <end position="922"/>
    </location>
</feature>
<keyword evidence="13" id="KW-1185">Reference proteome</keyword>
<feature type="region of interest" description="Disordered" evidence="9">
    <location>
        <begin position="478"/>
        <end position="525"/>
    </location>
</feature>
<feature type="compositionally biased region" description="Pro residues" evidence="9">
    <location>
        <begin position="826"/>
        <end position="843"/>
    </location>
</feature>
<evidence type="ECO:0000256" key="5">
    <source>
        <dbReference type="ARBA" id="ARBA00022833"/>
    </source>
</evidence>
<dbReference type="PROSITE" id="PS50089">
    <property type="entry name" value="ZF_RING_2"/>
    <property type="match status" value="1"/>
</dbReference>
<keyword evidence="3" id="KW-0479">Metal-binding</keyword>
<dbReference type="SUPFAM" id="SSF50044">
    <property type="entry name" value="SH3-domain"/>
    <property type="match status" value="1"/>
</dbReference>
<dbReference type="PANTHER" id="PTHR16079:SF4">
    <property type="entry name" value="E3 UBIQUITIN-PROTEIN LIGASE CHFR"/>
    <property type="match status" value="1"/>
</dbReference>
<feature type="compositionally biased region" description="Basic and acidic residues" evidence="9">
    <location>
        <begin position="94"/>
        <end position="105"/>
    </location>
</feature>
<feature type="region of interest" description="Disordered" evidence="9">
    <location>
        <begin position="141"/>
        <end position="208"/>
    </location>
</feature>
<evidence type="ECO:0000256" key="3">
    <source>
        <dbReference type="ARBA" id="ARBA00022723"/>
    </source>
</evidence>
<dbReference type="InterPro" id="IPR017907">
    <property type="entry name" value="Znf_RING_CS"/>
</dbReference>
<feature type="region of interest" description="Disordered" evidence="9">
    <location>
        <begin position="680"/>
        <end position="712"/>
    </location>
</feature>
<dbReference type="PROSITE" id="PS50002">
    <property type="entry name" value="SH3"/>
    <property type="match status" value="1"/>
</dbReference>
<comment type="caution">
    <text evidence="12">The sequence shown here is derived from an EMBL/GenBank/DDBJ whole genome shotgun (WGS) entry which is preliminary data.</text>
</comment>
<dbReference type="Pfam" id="PF00097">
    <property type="entry name" value="zf-C3HC4"/>
    <property type="match status" value="1"/>
</dbReference>
<feature type="region of interest" description="Disordered" evidence="9">
    <location>
        <begin position="587"/>
        <end position="623"/>
    </location>
</feature>
<feature type="compositionally biased region" description="Polar residues" evidence="9">
    <location>
        <begin position="432"/>
        <end position="442"/>
    </location>
</feature>
<dbReference type="PANTHER" id="PTHR16079">
    <property type="entry name" value="UBIQUITIN LIGASE PROTEIN CHFR"/>
    <property type="match status" value="1"/>
</dbReference>